<accession>A0A7R5KDY3</accession>
<dbReference type="RefSeq" id="XP_039235816.1">
    <property type="nucleotide sequence ID" value="XM_039379882.1"/>
</dbReference>
<evidence type="ECO:0000313" key="2">
    <source>
        <dbReference type="Proteomes" id="UP000504627"/>
    </source>
</evidence>
<proteinExistence type="predicted"/>
<name>A0A7R5KDY3_9PASS</name>
<dbReference type="GeneID" id="113995983"/>
<feature type="region of interest" description="Disordered" evidence="1">
    <location>
        <begin position="191"/>
        <end position="227"/>
    </location>
</feature>
<feature type="compositionally biased region" description="Low complexity" evidence="1">
    <location>
        <begin position="200"/>
        <end position="221"/>
    </location>
</feature>
<dbReference type="AlphaFoldDB" id="A0A7R5KDY3"/>
<evidence type="ECO:0000313" key="4">
    <source>
        <dbReference type="RefSeq" id="XP_039235818.1"/>
    </source>
</evidence>
<sequence length="254" mass="26649">MGLLVLDLSLLQRNQKSGMHLTPAVLLPSLPLNSSYTSAIFPLPSPCGGTFPSAGCAGLYVQIHFRAHLFPRRPPPSWAPHVPPSPFPSSSGRKGAKAPLPTSAGRALRAALPRHGARGTPLPPAPRRHPGIPLAPAGARTHPPRLPRRPPTCRPLRPRHDRRQRNCCWSRAEPSRAEPCPSFPCRAGVGPPPPHGGGRLSPLAPAAASAKNGASDGGSVRRAGRGRESRRVMCKGVPCVTCAPVTGISAAFLG</sequence>
<gene>
    <name evidence="3 4" type="primary">LOC113995983</name>
</gene>
<protein>
    <submittedName>
        <fullName evidence="3 4">Neural Wiskott-Aldrich syndrome protein-like</fullName>
    </submittedName>
</protein>
<reference evidence="3 4" key="1">
    <citation type="submission" date="2025-04" db="UniProtKB">
        <authorList>
            <consortium name="RefSeq"/>
        </authorList>
    </citation>
    <scope>IDENTIFICATION</scope>
    <source>
        <tissue evidence="3 4">Muscle</tissue>
    </source>
</reference>
<evidence type="ECO:0000313" key="3">
    <source>
        <dbReference type="RefSeq" id="XP_039235816.1"/>
    </source>
</evidence>
<feature type="region of interest" description="Disordered" evidence="1">
    <location>
        <begin position="76"/>
        <end position="161"/>
    </location>
</feature>
<organism evidence="2 4">
    <name type="scientific">Pipra filicauda</name>
    <name type="common">Wire-tailed manakin</name>
    <dbReference type="NCBI Taxonomy" id="649802"/>
    <lineage>
        <taxon>Eukaryota</taxon>
        <taxon>Metazoa</taxon>
        <taxon>Chordata</taxon>
        <taxon>Craniata</taxon>
        <taxon>Vertebrata</taxon>
        <taxon>Euteleostomi</taxon>
        <taxon>Archelosauria</taxon>
        <taxon>Archosauria</taxon>
        <taxon>Dinosauria</taxon>
        <taxon>Saurischia</taxon>
        <taxon>Theropoda</taxon>
        <taxon>Coelurosauria</taxon>
        <taxon>Aves</taxon>
        <taxon>Neognathae</taxon>
        <taxon>Neoaves</taxon>
        <taxon>Telluraves</taxon>
        <taxon>Australaves</taxon>
        <taxon>Passeriformes</taxon>
        <taxon>Pipridae</taxon>
        <taxon>Pipra</taxon>
    </lineage>
</organism>
<dbReference type="RefSeq" id="XP_039235818.1">
    <property type="nucleotide sequence ID" value="XM_039379884.1"/>
</dbReference>
<feature type="compositionally biased region" description="Pro residues" evidence="1">
    <location>
        <begin position="76"/>
        <end position="87"/>
    </location>
</feature>
<keyword evidence="2" id="KW-1185">Reference proteome</keyword>
<evidence type="ECO:0000256" key="1">
    <source>
        <dbReference type="SAM" id="MobiDB-lite"/>
    </source>
</evidence>
<dbReference type="Proteomes" id="UP000504627">
    <property type="component" value="Unplaced"/>
</dbReference>